<sequence length="326" mass="36650">MGHVFDLAHSLIDEPKVVEQLRWCNEEAAMFDYTADKDGKDTESDERDGVQSEEQRESVSDEGNNGVGVGVEVNEGLFIEVNMGLNNVADLDGVQSKEDVESDGDGGNNDVNEGVDVNEGGEDNGVQTGEGVQKGVGIDGDHIDGDDEITKQCQTFGNKEGMRGIFKEYAIRKDGCPWRAHDSRTIDKKSFIIKTLDDKHECHRVYNNSEAKVKWIVSKVESFVKRNPIVSIKLLGDLLLEKYNIAVDMKKLYNVKYRLMSQLMSDHNNFFKYLRQYAYTLNQTNPRTTIHIKIQKPLSTFCRLPLSFLAQKQGFLEGCRPSIGLD</sequence>
<protein>
    <submittedName>
        <fullName evidence="2">Uncharacterized protein</fullName>
    </submittedName>
</protein>
<reference evidence="2" key="1">
    <citation type="journal article" date="2023" name="Plant J.">
        <title>Genome sequences and population genomics provide insights into the demographic history, inbreeding, and mutation load of two 'living fossil' tree species of Dipteronia.</title>
        <authorList>
            <person name="Feng Y."/>
            <person name="Comes H.P."/>
            <person name="Chen J."/>
            <person name="Zhu S."/>
            <person name="Lu R."/>
            <person name="Zhang X."/>
            <person name="Li P."/>
            <person name="Qiu J."/>
            <person name="Olsen K.M."/>
            <person name="Qiu Y."/>
        </authorList>
    </citation>
    <scope>NUCLEOTIDE SEQUENCE</scope>
    <source>
        <strain evidence="2">KIB01</strain>
    </source>
</reference>
<dbReference type="PANTHER" id="PTHR31973:SF187">
    <property type="entry name" value="MUTATOR TRANSPOSASE MUDRA PROTEIN"/>
    <property type="match status" value="1"/>
</dbReference>
<dbReference type="PANTHER" id="PTHR31973">
    <property type="entry name" value="POLYPROTEIN, PUTATIVE-RELATED"/>
    <property type="match status" value="1"/>
</dbReference>
<dbReference type="AlphaFoldDB" id="A0AAD9XHR0"/>
<proteinExistence type="predicted"/>
<organism evidence="2 3">
    <name type="scientific">Dipteronia dyeriana</name>
    <dbReference type="NCBI Taxonomy" id="168575"/>
    <lineage>
        <taxon>Eukaryota</taxon>
        <taxon>Viridiplantae</taxon>
        <taxon>Streptophyta</taxon>
        <taxon>Embryophyta</taxon>
        <taxon>Tracheophyta</taxon>
        <taxon>Spermatophyta</taxon>
        <taxon>Magnoliopsida</taxon>
        <taxon>eudicotyledons</taxon>
        <taxon>Gunneridae</taxon>
        <taxon>Pentapetalae</taxon>
        <taxon>rosids</taxon>
        <taxon>malvids</taxon>
        <taxon>Sapindales</taxon>
        <taxon>Sapindaceae</taxon>
        <taxon>Hippocastanoideae</taxon>
        <taxon>Acereae</taxon>
        <taxon>Dipteronia</taxon>
    </lineage>
</organism>
<feature type="compositionally biased region" description="Basic and acidic residues" evidence="1">
    <location>
        <begin position="34"/>
        <end position="59"/>
    </location>
</feature>
<dbReference type="Proteomes" id="UP001280121">
    <property type="component" value="Unassembled WGS sequence"/>
</dbReference>
<keyword evidence="3" id="KW-1185">Reference proteome</keyword>
<name>A0AAD9XHR0_9ROSI</name>
<accession>A0AAD9XHR0</accession>
<gene>
    <name evidence="2" type="ORF">Ddye_006105</name>
</gene>
<evidence type="ECO:0000313" key="2">
    <source>
        <dbReference type="EMBL" id="KAK2659572.1"/>
    </source>
</evidence>
<evidence type="ECO:0000313" key="3">
    <source>
        <dbReference type="Proteomes" id="UP001280121"/>
    </source>
</evidence>
<comment type="caution">
    <text evidence="2">The sequence shown here is derived from an EMBL/GenBank/DDBJ whole genome shotgun (WGS) entry which is preliminary data.</text>
</comment>
<feature type="region of interest" description="Disordered" evidence="1">
    <location>
        <begin position="34"/>
        <end position="67"/>
    </location>
</feature>
<feature type="region of interest" description="Disordered" evidence="1">
    <location>
        <begin position="119"/>
        <end position="143"/>
    </location>
</feature>
<evidence type="ECO:0000256" key="1">
    <source>
        <dbReference type="SAM" id="MobiDB-lite"/>
    </source>
</evidence>
<dbReference type="EMBL" id="JANJYI010000002">
    <property type="protein sequence ID" value="KAK2659572.1"/>
    <property type="molecule type" value="Genomic_DNA"/>
</dbReference>